<proteinExistence type="predicted"/>
<evidence type="ECO:0000313" key="1">
    <source>
        <dbReference type="EMBL" id="KAB1069054.1"/>
    </source>
</evidence>
<gene>
    <name evidence="1" type="ORF">F6U93_04680</name>
</gene>
<organism evidence="1 2">
    <name type="scientific">Pseudotamlana haliotis</name>
    <dbReference type="NCBI Taxonomy" id="2614804"/>
    <lineage>
        <taxon>Bacteria</taxon>
        <taxon>Pseudomonadati</taxon>
        <taxon>Bacteroidota</taxon>
        <taxon>Flavobacteriia</taxon>
        <taxon>Flavobacteriales</taxon>
        <taxon>Flavobacteriaceae</taxon>
        <taxon>Pseudotamlana</taxon>
    </lineage>
</organism>
<accession>A0A6N6MGP6</accession>
<name>A0A6N6MGP6_9FLAO</name>
<reference evidence="1 2" key="1">
    <citation type="submission" date="2019-09" db="EMBL/GenBank/DDBJ databases">
        <authorList>
            <person name="Cao W.R."/>
        </authorList>
    </citation>
    <scope>NUCLEOTIDE SEQUENCE [LARGE SCALE GENOMIC DNA]</scope>
    <source>
        <strain evidence="1 2">B1N29</strain>
    </source>
</reference>
<evidence type="ECO:0000313" key="2">
    <source>
        <dbReference type="Proteomes" id="UP000441333"/>
    </source>
</evidence>
<dbReference type="InterPro" id="IPR008551">
    <property type="entry name" value="TANGO2"/>
</dbReference>
<sequence length="242" mass="27896">MCTVTIIPTGNQNFVLTSNRDEAPNRKALSPRVYEENGVKFMYPKDESSGGTWIGVSDKKRVVCVLNGGFAIHQRKSSYRKSRGLVAKDLMLAEDIVAEIDIYDFKDIEPFTIIIVDWKVNLKFYELIWDGQLAHLTDLPLEPKLWSFSTLYSDEMKKERQDWFKKFKAYNELNAGSLLEFHKTTHIENTDYGVVMNRGFVKTTSVTQVVKIEDQLKMRFESLESQEVSGEVLDFQESVVNE</sequence>
<dbReference type="Pfam" id="PF05742">
    <property type="entry name" value="TANGO2"/>
    <property type="match status" value="1"/>
</dbReference>
<protein>
    <submittedName>
        <fullName evidence="1">NRDE family protein</fullName>
    </submittedName>
</protein>
<comment type="caution">
    <text evidence="1">The sequence shown here is derived from an EMBL/GenBank/DDBJ whole genome shotgun (WGS) entry which is preliminary data.</text>
</comment>
<dbReference type="Proteomes" id="UP000441333">
    <property type="component" value="Unassembled WGS sequence"/>
</dbReference>
<dbReference type="RefSeq" id="WP_150937324.1">
    <property type="nucleotide sequence ID" value="NZ_WAAT01000028.1"/>
</dbReference>
<keyword evidence="2" id="KW-1185">Reference proteome</keyword>
<dbReference type="AlphaFoldDB" id="A0A6N6MGP6"/>
<dbReference type="EMBL" id="WAAT01000028">
    <property type="protein sequence ID" value="KAB1069054.1"/>
    <property type="molecule type" value="Genomic_DNA"/>
</dbReference>